<dbReference type="AlphaFoldDB" id="A0A803PBV7"/>
<evidence type="ECO:0000313" key="2">
    <source>
        <dbReference type="EnsemblPlants" id="cds.evm.model.04.1137"/>
    </source>
</evidence>
<feature type="compositionally biased region" description="Polar residues" evidence="1">
    <location>
        <begin position="23"/>
        <end position="34"/>
    </location>
</feature>
<dbReference type="Gramene" id="evm.model.04.1137">
    <property type="protein sequence ID" value="cds.evm.model.04.1137"/>
    <property type="gene ID" value="evm.TU.04.1137"/>
</dbReference>
<feature type="compositionally biased region" description="Polar residues" evidence="1">
    <location>
        <begin position="72"/>
        <end position="82"/>
    </location>
</feature>
<feature type="region of interest" description="Disordered" evidence="1">
    <location>
        <begin position="1"/>
        <end position="128"/>
    </location>
</feature>
<sequence>MEKRERGPRQRLAHRGTIGDASLQITPGGQSTIGPTCPLPASRGKGKAVVEDSDESSSEDDGAFGLSGAKVAQTTRATNVVRSSLPPPLGPVPIEQLVMDDPPTRRERPLGRGAPRPSEGWPTIVTVA</sequence>
<dbReference type="EnsemblPlants" id="evm.model.04.1137">
    <property type="protein sequence ID" value="cds.evm.model.04.1137"/>
    <property type="gene ID" value="evm.TU.04.1137"/>
</dbReference>
<keyword evidence="3" id="KW-1185">Reference proteome</keyword>
<dbReference type="EMBL" id="UZAU01000372">
    <property type="status" value="NOT_ANNOTATED_CDS"/>
    <property type="molecule type" value="Genomic_DNA"/>
</dbReference>
<proteinExistence type="predicted"/>
<evidence type="ECO:0000313" key="3">
    <source>
        <dbReference type="Proteomes" id="UP000596661"/>
    </source>
</evidence>
<name>A0A803PBV7_CANSA</name>
<feature type="compositionally biased region" description="Acidic residues" evidence="1">
    <location>
        <begin position="51"/>
        <end position="62"/>
    </location>
</feature>
<evidence type="ECO:0000256" key="1">
    <source>
        <dbReference type="SAM" id="MobiDB-lite"/>
    </source>
</evidence>
<organism evidence="2 3">
    <name type="scientific">Cannabis sativa</name>
    <name type="common">Hemp</name>
    <name type="synonym">Marijuana</name>
    <dbReference type="NCBI Taxonomy" id="3483"/>
    <lineage>
        <taxon>Eukaryota</taxon>
        <taxon>Viridiplantae</taxon>
        <taxon>Streptophyta</taxon>
        <taxon>Embryophyta</taxon>
        <taxon>Tracheophyta</taxon>
        <taxon>Spermatophyta</taxon>
        <taxon>Magnoliopsida</taxon>
        <taxon>eudicotyledons</taxon>
        <taxon>Gunneridae</taxon>
        <taxon>Pentapetalae</taxon>
        <taxon>rosids</taxon>
        <taxon>fabids</taxon>
        <taxon>Rosales</taxon>
        <taxon>Cannabaceae</taxon>
        <taxon>Cannabis</taxon>
    </lineage>
</organism>
<protein>
    <submittedName>
        <fullName evidence="2">Uncharacterized protein</fullName>
    </submittedName>
</protein>
<reference evidence="2" key="2">
    <citation type="submission" date="2021-03" db="UniProtKB">
        <authorList>
            <consortium name="EnsemblPlants"/>
        </authorList>
    </citation>
    <scope>IDENTIFICATION</scope>
</reference>
<accession>A0A803PBV7</accession>
<dbReference type="Proteomes" id="UP000596661">
    <property type="component" value="Chromosome 4"/>
</dbReference>
<reference evidence="2" key="1">
    <citation type="submission" date="2018-11" db="EMBL/GenBank/DDBJ databases">
        <authorList>
            <person name="Grassa J C."/>
        </authorList>
    </citation>
    <scope>NUCLEOTIDE SEQUENCE [LARGE SCALE GENOMIC DNA]</scope>
</reference>